<accession>A0A7W8FGH6</accession>
<dbReference type="AlphaFoldDB" id="A0A7W8FGH6"/>
<reference evidence="1 2" key="1">
    <citation type="submission" date="2020-08" db="EMBL/GenBank/DDBJ databases">
        <title>Genomic Encyclopedia of Type Strains, Phase IV (KMG-IV): sequencing the most valuable type-strain genomes for metagenomic binning, comparative biology and taxonomic classification.</title>
        <authorList>
            <person name="Goeker M."/>
        </authorList>
    </citation>
    <scope>NUCLEOTIDE SEQUENCE [LARGE SCALE GENOMIC DNA]</scope>
    <source>
        <strain evidence="1 2">DSM 11275</strain>
    </source>
</reference>
<keyword evidence="2" id="KW-1185">Reference proteome</keyword>
<protein>
    <submittedName>
        <fullName evidence="1">Uncharacterized protein</fullName>
    </submittedName>
</protein>
<dbReference type="Proteomes" id="UP000539075">
    <property type="component" value="Unassembled WGS sequence"/>
</dbReference>
<evidence type="ECO:0000313" key="1">
    <source>
        <dbReference type="EMBL" id="MBB5143931.1"/>
    </source>
</evidence>
<name>A0A7W8FGH6_9BACT</name>
<organism evidence="1 2">
    <name type="scientific">Desulfovibrio intestinalis</name>
    <dbReference type="NCBI Taxonomy" id="58621"/>
    <lineage>
        <taxon>Bacteria</taxon>
        <taxon>Pseudomonadati</taxon>
        <taxon>Thermodesulfobacteriota</taxon>
        <taxon>Desulfovibrionia</taxon>
        <taxon>Desulfovibrionales</taxon>
        <taxon>Desulfovibrionaceae</taxon>
        <taxon>Desulfovibrio</taxon>
    </lineage>
</organism>
<gene>
    <name evidence="1" type="ORF">HNQ38_002031</name>
</gene>
<dbReference type="EMBL" id="JACHGO010000005">
    <property type="protein sequence ID" value="MBB5143931.1"/>
    <property type="molecule type" value="Genomic_DNA"/>
</dbReference>
<dbReference type="RefSeq" id="WP_183719878.1">
    <property type="nucleotide sequence ID" value="NZ_JACHGO010000005.1"/>
</dbReference>
<evidence type="ECO:0000313" key="2">
    <source>
        <dbReference type="Proteomes" id="UP000539075"/>
    </source>
</evidence>
<proteinExistence type="predicted"/>
<comment type="caution">
    <text evidence="1">The sequence shown here is derived from an EMBL/GenBank/DDBJ whole genome shotgun (WGS) entry which is preliminary data.</text>
</comment>
<sequence length="108" mass="11598">MDQRTRKKYLQAARVMLHMLEGHHSRLPKGKTLQAALAEGIAAAQALGFDAVGKEERAKGAAEAAARFEVLKALPVPTHPVGRGIEALYVPFPAPSCGIERSLPRGDM</sequence>